<proteinExistence type="inferred from homology"/>
<dbReference type="Pfam" id="PF25151">
    <property type="entry name" value="TPR_Trm732_C"/>
    <property type="match status" value="1"/>
</dbReference>
<dbReference type="InterPro" id="IPR056843">
    <property type="entry name" value="THADA-like_TPR"/>
</dbReference>
<feature type="domain" description="tRNA (32-2'-O)-methyltransferase regulator THADA-like TPR repeats region" evidence="4">
    <location>
        <begin position="248"/>
        <end position="534"/>
    </location>
</feature>
<gene>
    <name evidence="6" type="ORF">N8I77_007770</name>
</gene>
<evidence type="ECO:0000313" key="7">
    <source>
        <dbReference type="Proteomes" id="UP001265746"/>
    </source>
</evidence>
<dbReference type="GO" id="GO:0030488">
    <property type="term" value="P:tRNA methylation"/>
    <property type="evidence" value="ECO:0007669"/>
    <property type="project" value="TreeGrafter"/>
</dbReference>
<dbReference type="InterPro" id="IPR051954">
    <property type="entry name" value="tRNA_methyltransferase_THADA"/>
</dbReference>
<comment type="caution">
    <text evidence="6">The sequence shown here is derived from an EMBL/GenBank/DDBJ whole genome shotgun (WGS) entry which is preliminary data.</text>
</comment>
<dbReference type="Pfam" id="PF26523">
    <property type="entry name" value="Trm732_C"/>
    <property type="match status" value="1"/>
</dbReference>
<dbReference type="PANTHER" id="PTHR14387">
    <property type="entry name" value="THADA/DEATH RECEPTOR INTERACTING PROTEIN"/>
    <property type="match status" value="1"/>
</dbReference>
<evidence type="ECO:0000256" key="1">
    <source>
        <dbReference type="ARBA" id="ARBA00010409"/>
    </source>
</evidence>
<dbReference type="InterPro" id="IPR016024">
    <property type="entry name" value="ARM-type_fold"/>
</dbReference>
<evidence type="ECO:0000259" key="5">
    <source>
        <dbReference type="Pfam" id="PF25151"/>
    </source>
</evidence>
<sequence length="1592" mass="176602">MPPVEFPPLEGSSSNANDLLKWIQDGPEEEMVSSAQRLFEKLLANASQPRGSTADACVKLCGFVQLCAKSQDDSLKQWAFSEKISQDMFNFFIEWNEKDQHRSMRLVLDLLSFLITQNPVCQIKEDMKADLLRTMVAIIARNSTRPLVKSCITALNHLLTKSVLTLEDLAQMYQSIRPDLADQPAILLWQEWVAEIFRWMELPYVCPVAGKLLGIVFSGLYASFPLSGCSEEQEPVLGATTIRRWLETALSANPDLLESIKNYFLAPLFKSDRTLSIALLRELHHVQPDDGTHARSDEMDTAALLQLAALELGKKASIVDEPRLEGTKATANTVELDSKVLERYLLHNSYDVRSFAMSLLITSSSSTRPYSLATFELLRKHLRSCYADPDAKFRHEILGHSKNMVKRIKGAISILEKDIARIGAKASTSKVRETAVNTHISKGAKEISNAGEAWLRDTLKFHEEFFGWYLRFLRQELAPTASYQRHITALKALVSVLKLGKDSPSAAEKNIYKDAQWIRIIMDLIMDPFDDVRETATSLLMLFPPETTQAEVVFGDKLLSTTPLMMLEEFSSRAAAQASRTSRADHSDGAARSYGLLCAWENTVESRLSMLSQTLDLLDLKVSRAEKDLGHAVMAEPVHGDFAAIRYMWQVLLHPRYSEAQLQLLAAPQTRIVDLCTRIWDAVSYVLCDDSPEGKELEDEDVDSKGLLSYSFRAIHESSNLMRTIVGNLSFSRMLGALLPTPEVFRRVGDLAFSQLSTLRHRGAFSSVSLNFTCCCQNARNPHVTSPGPEPSLLENWYKGALACIYEQRSTTRRSAGIPALITAILASNADSPSFEHVMRTLEEIAQRPAWVSETDGSSLPQVHAFNSLKEVFKSSLLSKKAERYLPECLQLATNSLKSEVWAIRNCALLLLRSLLDSLFGTNESKSAMESGWDGKTLRISYTKYPSLPPILLNLLQSGQRAMKPGTLTSSSAAESVFPALDIIRRAGPPESHRDELYKLITRYLGSQQWHVREIAARTLCSFLLNETWLSSVRILLEESRGSANRLHGTFLTIKFFLERTSSDMKEGRLFGQTIIPELNGRPQLANFAEDIKSLSQVLQEFEEDATVCSEVWAAFVEISTLTWESIPPSDIQASKAEQRTHVKIAQGRSSFASIALLDLRLGIRSLREAIAVTGMEGLRSCLFDALDRDTDTALMLLEVVPTIWGKSKVTELCTLYLDICKHTKEPEARAIALTNLAVLLDDHIIQGKLQELPKPEELESFQQSILDTINPALANAVLLASGSVMGIQTIPHNGQLSFFMFEQRLRAWGKGVADALHDSNTFDMRMAAAKSIKSFAAAVRSAAGSDAAYLPFLLALYNTLVDDDDEIRDVGALATALVTSPGSRVQPQPLVAVDAADALLSWIQRHFGQTNEFKAYVACRLVGDPLIALDIGVQDLSAWTSPEQLFAQALEVDESLFAVEEQNLFIDEVRETERWAEVFRALPRDFDEIDGSDGAGKKMLIMDSSLTALKGWAEKALEALAVQAGQDDGPLGWASTADAFALCHRVLVSGKVMVELLGEESGAINSSMARVKDIGHTSRLHGLLLSALDQV</sequence>
<dbReference type="InterPro" id="IPR011989">
    <property type="entry name" value="ARM-like"/>
</dbReference>
<reference evidence="6" key="1">
    <citation type="submission" date="2023-06" db="EMBL/GenBank/DDBJ databases">
        <authorList>
            <person name="Noh H."/>
        </authorList>
    </citation>
    <scope>NUCLEOTIDE SEQUENCE</scope>
    <source>
        <strain evidence="6">DUCC20226</strain>
    </source>
</reference>
<feature type="domain" description="DUF2428" evidence="3">
    <location>
        <begin position="669"/>
        <end position="903"/>
    </location>
</feature>
<dbReference type="GO" id="GO:0005829">
    <property type="term" value="C:cytosol"/>
    <property type="evidence" value="ECO:0007669"/>
    <property type="project" value="TreeGrafter"/>
</dbReference>
<keyword evidence="2" id="KW-0819">tRNA processing</keyword>
<evidence type="ECO:0000259" key="4">
    <source>
        <dbReference type="Pfam" id="PF25150"/>
    </source>
</evidence>
<evidence type="ECO:0000259" key="3">
    <source>
        <dbReference type="Pfam" id="PF10350"/>
    </source>
</evidence>
<feature type="domain" description="tRNA (32-2'-O)-methyltransferase regulator THADA-like C-terminal TPR repeats region" evidence="5">
    <location>
        <begin position="905"/>
        <end position="1056"/>
    </location>
</feature>
<name>A0AAD9SCP3_PHOAM</name>
<dbReference type="Pfam" id="PF25150">
    <property type="entry name" value="TPR_Trm732"/>
    <property type="match status" value="1"/>
</dbReference>
<dbReference type="Pfam" id="PF10350">
    <property type="entry name" value="DUF2428"/>
    <property type="match status" value="1"/>
</dbReference>
<evidence type="ECO:0000256" key="2">
    <source>
        <dbReference type="ARBA" id="ARBA00022694"/>
    </source>
</evidence>
<dbReference type="Gene3D" id="1.25.10.10">
    <property type="entry name" value="Leucine-rich Repeat Variant"/>
    <property type="match status" value="1"/>
</dbReference>
<dbReference type="InterPro" id="IPR056842">
    <property type="entry name" value="THADA-like_TPR_C"/>
</dbReference>
<dbReference type="PANTHER" id="PTHR14387:SF0">
    <property type="entry name" value="DUF2428 DOMAIN-CONTAINING PROTEIN"/>
    <property type="match status" value="1"/>
</dbReference>
<evidence type="ECO:0000313" key="6">
    <source>
        <dbReference type="EMBL" id="KAK2604877.1"/>
    </source>
</evidence>
<comment type="similarity">
    <text evidence="1">Belongs to the THADA family.</text>
</comment>
<organism evidence="6 7">
    <name type="scientific">Phomopsis amygdali</name>
    <name type="common">Fusicoccum amygdali</name>
    <dbReference type="NCBI Taxonomy" id="1214568"/>
    <lineage>
        <taxon>Eukaryota</taxon>
        <taxon>Fungi</taxon>
        <taxon>Dikarya</taxon>
        <taxon>Ascomycota</taxon>
        <taxon>Pezizomycotina</taxon>
        <taxon>Sordariomycetes</taxon>
        <taxon>Sordariomycetidae</taxon>
        <taxon>Diaporthales</taxon>
        <taxon>Diaporthaceae</taxon>
        <taxon>Diaporthe</taxon>
    </lineage>
</organism>
<protein>
    <recommendedName>
        <fullName evidence="8">DUF2428 domain-containing protein</fullName>
    </recommendedName>
</protein>
<dbReference type="InterPro" id="IPR019442">
    <property type="entry name" value="THADA/TRM732_DUF2428"/>
</dbReference>
<accession>A0AAD9SCP3</accession>
<keyword evidence="7" id="KW-1185">Reference proteome</keyword>
<dbReference type="Proteomes" id="UP001265746">
    <property type="component" value="Unassembled WGS sequence"/>
</dbReference>
<evidence type="ECO:0008006" key="8">
    <source>
        <dbReference type="Google" id="ProtNLM"/>
    </source>
</evidence>
<dbReference type="SUPFAM" id="SSF48371">
    <property type="entry name" value="ARM repeat"/>
    <property type="match status" value="1"/>
</dbReference>
<dbReference type="EMBL" id="JAUJFL010000004">
    <property type="protein sequence ID" value="KAK2604877.1"/>
    <property type="molecule type" value="Genomic_DNA"/>
</dbReference>